<dbReference type="Proteomes" id="UP000828390">
    <property type="component" value="Unassembled WGS sequence"/>
</dbReference>
<keyword evidence="3" id="KW-1185">Reference proteome</keyword>
<organism evidence="2 3">
    <name type="scientific">Dreissena polymorpha</name>
    <name type="common">Zebra mussel</name>
    <name type="synonym">Mytilus polymorpha</name>
    <dbReference type="NCBI Taxonomy" id="45954"/>
    <lineage>
        <taxon>Eukaryota</taxon>
        <taxon>Metazoa</taxon>
        <taxon>Spiralia</taxon>
        <taxon>Lophotrochozoa</taxon>
        <taxon>Mollusca</taxon>
        <taxon>Bivalvia</taxon>
        <taxon>Autobranchia</taxon>
        <taxon>Heteroconchia</taxon>
        <taxon>Euheterodonta</taxon>
        <taxon>Imparidentia</taxon>
        <taxon>Neoheterodontei</taxon>
        <taxon>Myida</taxon>
        <taxon>Dreissenoidea</taxon>
        <taxon>Dreissenidae</taxon>
        <taxon>Dreissena</taxon>
    </lineage>
</organism>
<sequence length="501" mass="58294">MAASTRKSKWTETNEALFDVLKEADLPLEVKVYDEYANHTVDSDLINLSDSKLLIVCRKSLSFARVHILESEFFDGIPIEQRNDFETIAERANYVGNEYYIPMKYPRRLQTDTMIQPTNMRSGRLTFTKTKKTATVNTDGTYTRLIHCLQALKEEKICPLAFSFVNPEPEDVVHFNDEKAGNAFIFAQGPLAYLGCVDIPYVIAWKREPAYKSYSTVLIPESMWKDVRVKRRAVSYATTNMEITTRRYQMCQNIDFVETRLYCVDTEFQYPIILRSPDMFKVIRTGSALKQRCRVPYRESSEEEQEDENEEPTENPTEQPSVAGDAYEERHKYKMKSHVKSDHGEKSTITADYDYTEAYNRIDLDKRYVVIFTDKEKPLAVSSSDNYERKTPETWVINFDPLSEKEKEEIETPGKSDEDFYALTVLKLCYLLCFCGLLDVAMVCYRHKLDGEFFRMAKQDVILNKPFSLSELEKVKFDQIIQGWRPKVKDSISTAHVTYQF</sequence>
<evidence type="ECO:0000313" key="3">
    <source>
        <dbReference type="Proteomes" id="UP000828390"/>
    </source>
</evidence>
<reference evidence="2" key="2">
    <citation type="submission" date="2020-11" db="EMBL/GenBank/DDBJ databases">
        <authorList>
            <person name="McCartney M.A."/>
            <person name="Auch B."/>
            <person name="Kono T."/>
            <person name="Mallez S."/>
            <person name="Becker A."/>
            <person name="Gohl D.M."/>
            <person name="Silverstein K.A.T."/>
            <person name="Koren S."/>
            <person name="Bechman K.B."/>
            <person name="Herman A."/>
            <person name="Abrahante J.E."/>
            <person name="Garbe J."/>
        </authorList>
    </citation>
    <scope>NUCLEOTIDE SEQUENCE</scope>
    <source>
        <strain evidence="2">Duluth1</strain>
        <tissue evidence="2">Whole animal</tissue>
    </source>
</reference>
<protein>
    <submittedName>
        <fullName evidence="2">Uncharacterized protein</fullName>
    </submittedName>
</protein>
<proteinExistence type="predicted"/>
<gene>
    <name evidence="2" type="ORF">DPMN_082882</name>
</gene>
<dbReference type="OrthoDB" id="6142120at2759"/>
<comment type="caution">
    <text evidence="2">The sequence shown here is derived from an EMBL/GenBank/DDBJ whole genome shotgun (WGS) entry which is preliminary data.</text>
</comment>
<name>A0A9D4BJ94_DREPO</name>
<accession>A0A9D4BJ94</accession>
<reference evidence="2" key="1">
    <citation type="journal article" date="2019" name="bioRxiv">
        <title>The Genome of the Zebra Mussel, Dreissena polymorpha: A Resource for Invasive Species Research.</title>
        <authorList>
            <person name="McCartney M.A."/>
            <person name="Auch B."/>
            <person name="Kono T."/>
            <person name="Mallez S."/>
            <person name="Zhang Y."/>
            <person name="Obille A."/>
            <person name="Becker A."/>
            <person name="Abrahante J.E."/>
            <person name="Garbe J."/>
            <person name="Badalamenti J.P."/>
            <person name="Herman A."/>
            <person name="Mangelson H."/>
            <person name="Liachko I."/>
            <person name="Sullivan S."/>
            <person name="Sone E.D."/>
            <person name="Koren S."/>
            <person name="Silverstein K.A.T."/>
            <person name="Beckman K.B."/>
            <person name="Gohl D.M."/>
        </authorList>
    </citation>
    <scope>NUCLEOTIDE SEQUENCE</scope>
    <source>
        <strain evidence="2">Duluth1</strain>
        <tissue evidence="2">Whole animal</tissue>
    </source>
</reference>
<evidence type="ECO:0000313" key="2">
    <source>
        <dbReference type="EMBL" id="KAH3695423.1"/>
    </source>
</evidence>
<evidence type="ECO:0000256" key="1">
    <source>
        <dbReference type="SAM" id="MobiDB-lite"/>
    </source>
</evidence>
<feature type="region of interest" description="Disordered" evidence="1">
    <location>
        <begin position="294"/>
        <end position="322"/>
    </location>
</feature>
<dbReference type="EMBL" id="JAIWYP010000016">
    <property type="protein sequence ID" value="KAH3695423.1"/>
    <property type="molecule type" value="Genomic_DNA"/>
</dbReference>
<dbReference type="AlphaFoldDB" id="A0A9D4BJ94"/>
<feature type="compositionally biased region" description="Acidic residues" evidence="1">
    <location>
        <begin position="301"/>
        <end position="313"/>
    </location>
</feature>